<comment type="caution">
    <text evidence="1">The sequence shown here is derived from an EMBL/GenBank/DDBJ whole genome shotgun (WGS) entry which is preliminary data.</text>
</comment>
<accession>A0AC60P2Z6</accession>
<keyword evidence="2" id="KW-1185">Reference proteome</keyword>
<name>A0AC60P2Z6_IXOPE</name>
<evidence type="ECO:0000313" key="2">
    <source>
        <dbReference type="Proteomes" id="UP000805193"/>
    </source>
</evidence>
<dbReference type="EMBL" id="JABSTQ010011233">
    <property type="protein sequence ID" value="KAG0413786.1"/>
    <property type="molecule type" value="Genomic_DNA"/>
</dbReference>
<organism evidence="1 2">
    <name type="scientific">Ixodes persulcatus</name>
    <name type="common">Taiga tick</name>
    <dbReference type="NCBI Taxonomy" id="34615"/>
    <lineage>
        <taxon>Eukaryota</taxon>
        <taxon>Metazoa</taxon>
        <taxon>Ecdysozoa</taxon>
        <taxon>Arthropoda</taxon>
        <taxon>Chelicerata</taxon>
        <taxon>Arachnida</taxon>
        <taxon>Acari</taxon>
        <taxon>Parasitiformes</taxon>
        <taxon>Ixodida</taxon>
        <taxon>Ixodoidea</taxon>
        <taxon>Ixodidae</taxon>
        <taxon>Ixodinae</taxon>
        <taxon>Ixodes</taxon>
    </lineage>
</organism>
<sequence length="1265" mass="143455">LGSTRFLKVARVKHKEGLAIVKVFAIHDPSLPLAPHKEALEKIKQVLANVPNTLPFQKVVETDKAGMVIRQFIKDNLYDRISTRPFLNSIEKRWIAFQLLHALAACHLHGICHGDIKLENIMVTGWNWALLTDFASFKPTYLPEDNPADFSYFFDTSRRRTCYIAPERFVKTLNPDSSHFLPEEGIGTGELTPAMDIFSLGCVLTELFTEGHPPFDFSQLLSYRSGEYNPSKILEKIEDVQLREFIGHMLRRDPSERLSAEEYLESQRDRVFPQYLYTFLYDYVKEFATLALTPDEKVARLRQDIHAILYSLVSSKHSKAADPSVGCEGDHEERGNPGSDGLLIVVALLTSCLRTLKQLSAKLQALELMKELTLHLSCDIILDRLLPYMLYLVNDKYPRVRAAAVETLTACLTLVKTVPRSDANVFPEYILPNLMHVTQDNAVIVRMALAENIAVLAETALRFLEMTTQHDVGSPDGTNSEVNAQAQHHHHQGSFESELQALHEMIQQAVSTLLSDSNNIVKQMLLEKGITQLCVFFGKQKANDILLSHMITFLNDKEDRHLRGSFFDSIVGVSAYVGWQCSPILKPLLQQGLADTEEFVISKTLRAMTELAQMGLFRKQMLYELTAETISLLYHPNKWIRQYTVGFVCAVTGSLSLADIQCKLKPMLQPYLKHPVIEVDKEVVVLSSVHEPLPRIMFDYLIKLPNLPNLLESLRDRQVLRSIVRAGHPPSYSEMDHTLKSVYRRLQSDGMTESMEDKILAMKEHLLKIQKYKRSASESGKADTKLRSGEINLEKLYVPVKCRSTDLLTLKMGDEPLPTHFQNRVSKRRGPTVESPQVTMWFERTFRLWLFSFGEPQNEDWQRMFGTVETRSSSPQKQLQLQQQHSPAGDTELHVSGAESADSAVPSSNTSPKQPHKSFCGIAVDSAHSLSCHAELQLLLKKKRYEFAREQTIREASDDPSKEEKALPSKWRPRGTLVAHMHEHRGAIHRCAQATGQIWDWGRMEKKTIANRSRQTYARMGVITSFCVDPQHSWLVCGTSDGKLICWDMRFQLPINTITHPSGSRVRQVHVDPQYQSGVWAAVQGNNEVSLWDMETEARLRTLWASSYPPLTECQLEHLHDAQANGWPPQINQRFWHHIDHAHNAWSSSSSPRPENSIASGKLLNWTGIPQFYFCFYTAGLEATPHSIFSMYLSPVESSLIDGTRVIQEVRNNYSKKTSGAEEPRRYPEQPAAGHNDCISDLGVIQTSQTFVVSASKNGVVKVWK</sequence>
<dbReference type="Proteomes" id="UP000805193">
    <property type="component" value="Unassembled WGS sequence"/>
</dbReference>
<proteinExistence type="predicted"/>
<gene>
    <name evidence="1" type="ORF">HPB47_009045</name>
</gene>
<reference evidence="1 2" key="1">
    <citation type="journal article" date="2020" name="Cell">
        <title>Large-Scale Comparative Analyses of Tick Genomes Elucidate Their Genetic Diversity and Vector Capacities.</title>
        <authorList>
            <consortium name="Tick Genome and Microbiome Consortium (TIGMIC)"/>
            <person name="Jia N."/>
            <person name="Wang J."/>
            <person name="Shi W."/>
            <person name="Du L."/>
            <person name="Sun Y."/>
            <person name="Zhan W."/>
            <person name="Jiang J.F."/>
            <person name="Wang Q."/>
            <person name="Zhang B."/>
            <person name="Ji P."/>
            <person name="Bell-Sakyi L."/>
            <person name="Cui X.M."/>
            <person name="Yuan T.T."/>
            <person name="Jiang B.G."/>
            <person name="Yang W.F."/>
            <person name="Lam T.T."/>
            <person name="Chang Q.C."/>
            <person name="Ding S.J."/>
            <person name="Wang X.J."/>
            <person name="Zhu J.G."/>
            <person name="Ruan X.D."/>
            <person name="Zhao L."/>
            <person name="Wei J.T."/>
            <person name="Ye R.Z."/>
            <person name="Que T.C."/>
            <person name="Du C.H."/>
            <person name="Zhou Y.H."/>
            <person name="Cheng J.X."/>
            <person name="Dai P.F."/>
            <person name="Guo W.B."/>
            <person name="Han X.H."/>
            <person name="Huang E.J."/>
            <person name="Li L.F."/>
            <person name="Wei W."/>
            <person name="Gao Y.C."/>
            <person name="Liu J.Z."/>
            <person name="Shao H.Z."/>
            <person name="Wang X."/>
            <person name="Wang C.C."/>
            <person name="Yang T.C."/>
            <person name="Huo Q.B."/>
            <person name="Li W."/>
            <person name="Chen H.Y."/>
            <person name="Chen S.E."/>
            <person name="Zhou L.G."/>
            <person name="Ni X.B."/>
            <person name="Tian J.H."/>
            <person name="Sheng Y."/>
            <person name="Liu T."/>
            <person name="Pan Y.S."/>
            <person name="Xia L.Y."/>
            <person name="Li J."/>
            <person name="Zhao F."/>
            <person name="Cao W.C."/>
        </authorList>
    </citation>
    <scope>NUCLEOTIDE SEQUENCE [LARGE SCALE GENOMIC DNA]</scope>
    <source>
        <strain evidence="1">Iper-2018</strain>
    </source>
</reference>
<feature type="non-terminal residue" evidence="1">
    <location>
        <position position="1"/>
    </location>
</feature>
<evidence type="ECO:0000313" key="1">
    <source>
        <dbReference type="EMBL" id="KAG0413786.1"/>
    </source>
</evidence>
<protein>
    <submittedName>
        <fullName evidence="1">Uncharacterized protein</fullName>
    </submittedName>
</protein>